<name>A0ABS6K9W8_9FIRM</name>
<dbReference type="Proteomes" id="UP001314681">
    <property type="component" value="Unassembled WGS sequence"/>
</dbReference>
<dbReference type="PROSITE" id="PS50937">
    <property type="entry name" value="HTH_MERR_2"/>
    <property type="match status" value="1"/>
</dbReference>
<dbReference type="RefSeq" id="WP_158354055.1">
    <property type="nucleotide sequence ID" value="NZ_JAHQCX010000010.1"/>
</dbReference>
<dbReference type="InterPro" id="IPR047057">
    <property type="entry name" value="MerR_fam"/>
</dbReference>
<comment type="caution">
    <text evidence="5">The sequence shown here is derived from an EMBL/GenBank/DDBJ whole genome shotgun (WGS) entry which is preliminary data.</text>
</comment>
<dbReference type="Pfam" id="PF13411">
    <property type="entry name" value="MerR_1"/>
    <property type="match status" value="1"/>
</dbReference>
<proteinExistence type="predicted"/>
<keyword evidence="3" id="KW-0804">Transcription</keyword>
<accession>A0ABS6K9W8</accession>
<evidence type="ECO:0000256" key="1">
    <source>
        <dbReference type="ARBA" id="ARBA00023015"/>
    </source>
</evidence>
<gene>
    <name evidence="5" type="ORF">KTH90_14995</name>
</gene>
<dbReference type="CDD" id="cd00592">
    <property type="entry name" value="HTH_MerR-like"/>
    <property type="match status" value="1"/>
</dbReference>
<dbReference type="EMBL" id="JAHQCX010000010">
    <property type="protein sequence ID" value="MBU9727323.1"/>
    <property type="molecule type" value="Genomic_DNA"/>
</dbReference>
<dbReference type="InterPro" id="IPR009061">
    <property type="entry name" value="DNA-bd_dom_put_sf"/>
</dbReference>
<reference evidence="5 6" key="1">
    <citation type="submission" date="2021-06" db="EMBL/GenBank/DDBJ databases">
        <title>Description of novel taxa of the family Lachnospiraceae.</title>
        <authorList>
            <person name="Chaplin A.V."/>
            <person name="Sokolova S.R."/>
            <person name="Pikina A.P."/>
            <person name="Korzhanova M."/>
            <person name="Belova V."/>
            <person name="Korostin D."/>
            <person name="Efimov B.A."/>
        </authorList>
    </citation>
    <scope>NUCLEOTIDE SEQUENCE [LARGE SCALE GENOMIC DNA]</scope>
    <source>
        <strain evidence="5 6">ASD4241</strain>
    </source>
</reference>
<dbReference type="SUPFAM" id="SSF46955">
    <property type="entry name" value="Putative DNA-binding domain"/>
    <property type="match status" value="1"/>
</dbReference>
<organism evidence="5 6">
    <name type="scientific">Diplocloster modestus</name>
    <dbReference type="NCBI Taxonomy" id="2850322"/>
    <lineage>
        <taxon>Bacteria</taxon>
        <taxon>Bacillati</taxon>
        <taxon>Bacillota</taxon>
        <taxon>Clostridia</taxon>
        <taxon>Lachnospirales</taxon>
        <taxon>Lachnospiraceae</taxon>
        <taxon>Diplocloster</taxon>
    </lineage>
</organism>
<dbReference type="InterPro" id="IPR000551">
    <property type="entry name" value="MerR-type_HTH_dom"/>
</dbReference>
<evidence type="ECO:0000259" key="4">
    <source>
        <dbReference type="PROSITE" id="PS50937"/>
    </source>
</evidence>
<dbReference type="SMART" id="SM00422">
    <property type="entry name" value="HTH_MERR"/>
    <property type="match status" value="1"/>
</dbReference>
<evidence type="ECO:0000256" key="3">
    <source>
        <dbReference type="ARBA" id="ARBA00023163"/>
    </source>
</evidence>
<keyword evidence="2" id="KW-0238">DNA-binding</keyword>
<keyword evidence="1" id="KW-0805">Transcription regulation</keyword>
<sequence length="294" mass="33965">MLIKQVSKLTGLTKKAIEYYTLQGLIAPAVLNNGYRDYSENDIEQLNKISVLRKLGISTEEIKTVLADHSNSTLQDISVRKELNLQRESRKKEILDELSRGVPYSDISARLQTLENSKTITEKFLDAFPGYYGRFICMHFAPFLNEPIETESQQNAFDTILTFLDSTPSLELPQDLQEYLMEGTSHISTEQITGMLENTKKSIENPDEFLSDNKEFLEQYLAYKKSDEYKNSPANKLMKLMKEFYSTTGYYDVFIPALKQLSHSYSEYYRHLEIANDRLLSEYPEIEHLDDPNG</sequence>
<keyword evidence="6" id="KW-1185">Reference proteome</keyword>
<protein>
    <submittedName>
        <fullName evidence="5">MerR family transcriptional regulator</fullName>
    </submittedName>
</protein>
<dbReference type="Gene3D" id="1.10.1660.10">
    <property type="match status" value="1"/>
</dbReference>
<dbReference type="PANTHER" id="PTHR30204:SF94">
    <property type="entry name" value="HEAVY METAL-DEPENDENT TRANSCRIPTIONAL REGULATOR HI_0293-RELATED"/>
    <property type="match status" value="1"/>
</dbReference>
<feature type="domain" description="HTH merR-type" evidence="4">
    <location>
        <begin position="1"/>
        <end position="68"/>
    </location>
</feature>
<dbReference type="PANTHER" id="PTHR30204">
    <property type="entry name" value="REDOX-CYCLING DRUG-SENSING TRANSCRIPTIONAL ACTIVATOR SOXR"/>
    <property type="match status" value="1"/>
</dbReference>
<evidence type="ECO:0000256" key="2">
    <source>
        <dbReference type="ARBA" id="ARBA00023125"/>
    </source>
</evidence>
<evidence type="ECO:0000313" key="5">
    <source>
        <dbReference type="EMBL" id="MBU9727323.1"/>
    </source>
</evidence>
<evidence type="ECO:0000313" key="6">
    <source>
        <dbReference type="Proteomes" id="UP001314681"/>
    </source>
</evidence>